<protein>
    <submittedName>
        <fullName evidence="1">Uncharacterized protein</fullName>
    </submittedName>
</protein>
<evidence type="ECO:0000313" key="1">
    <source>
        <dbReference type="EMBL" id="KAA1095903.1"/>
    </source>
</evidence>
<dbReference type="EMBL" id="VDEP01000371">
    <property type="protein sequence ID" value="KAA1095903.1"/>
    <property type="molecule type" value="Genomic_DNA"/>
</dbReference>
<name>A0A5B0P447_PUCGR</name>
<organism evidence="1 2">
    <name type="scientific">Puccinia graminis f. sp. tritici</name>
    <dbReference type="NCBI Taxonomy" id="56615"/>
    <lineage>
        <taxon>Eukaryota</taxon>
        <taxon>Fungi</taxon>
        <taxon>Dikarya</taxon>
        <taxon>Basidiomycota</taxon>
        <taxon>Pucciniomycotina</taxon>
        <taxon>Pucciniomycetes</taxon>
        <taxon>Pucciniales</taxon>
        <taxon>Pucciniaceae</taxon>
        <taxon>Puccinia</taxon>
    </lineage>
</organism>
<sequence length="100" mass="10915">MRCSNLVDEGGFLLAAEVVQSLQRAGSSSRSSRLQNLAHWGELALLLDRVVPRRRPACFLLGPPLGAACSADPLMFLISLILLSTPLHRVLWLPHFLEGA</sequence>
<reference evidence="1 2" key="1">
    <citation type="submission" date="2019-05" db="EMBL/GenBank/DDBJ databases">
        <title>Emergence of the Ug99 lineage of the wheat stem rust pathogen through somatic hybridization.</title>
        <authorList>
            <person name="Li F."/>
            <person name="Upadhyaya N.M."/>
            <person name="Sperschneider J."/>
            <person name="Matny O."/>
            <person name="Nguyen-Phuc H."/>
            <person name="Mago R."/>
            <person name="Raley C."/>
            <person name="Miller M.E."/>
            <person name="Silverstein K.A.T."/>
            <person name="Henningsen E."/>
            <person name="Hirsch C.D."/>
            <person name="Visser B."/>
            <person name="Pretorius Z.A."/>
            <person name="Steffenson B.J."/>
            <person name="Schwessinger B."/>
            <person name="Dodds P.N."/>
            <person name="Figueroa M."/>
        </authorList>
    </citation>
    <scope>NUCLEOTIDE SEQUENCE [LARGE SCALE GENOMIC DNA]</scope>
    <source>
        <strain evidence="1 2">Ug99</strain>
    </source>
</reference>
<proteinExistence type="predicted"/>
<comment type="caution">
    <text evidence="1">The sequence shown here is derived from an EMBL/GenBank/DDBJ whole genome shotgun (WGS) entry which is preliminary data.</text>
</comment>
<accession>A0A5B0P447</accession>
<gene>
    <name evidence="1" type="ORF">PGTUg99_035204</name>
</gene>
<dbReference type="AlphaFoldDB" id="A0A5B0P447"/>
<evidence type="ECO:0000313" key="2">
    <source>
        <dbReference type="Proteomes" id="UP000325313"/>
    </source>
</evidence>
<dbReference type="Proteomes" id="UP000325313">
    <property type="component" value="Unassembled WGS sequence"/>
</dbReference>